<evidence type="ECO:0000256" key="1">
    <source>
        <dbReference type="ARBA" id="ARBA00009684"/>
    </source>
</evidence>
<dbReference type="GO" id="GO:0019288">
    <property type="term" value="P:isopentenyl diphosphate biosynthetic process, methylerythritol 4-phosphate pathway"/>
    <property type="evidence" value="ECO:0007669"/>
    <property type="project" value="UniProtKB-UniRule"/>
</dbReference>
<dbReference type="NCBIfam" id="TIGR00154">
    <property type="entry name" value="ispE"/>
    <property type="match status" value="1"/>
</dbReference>
<dbReference type="Pfam" id="PF00288">
    <property type="entry name" value="GHMP_kinases_N"/>
    <property type="match status" value="1"/>
</dbReference>
<dbReference type="Proteomes" id="UP000253792">
    <property type="component" value="Unassembled WGS sequence"/>
</dbReference>
<dbReference type="PIRSF" id="PIRSF010376">
    <property type="entry name" value="IspE"/>
    <property type="match status" value="1"/>
</dbReference>
<dbReference type="RefSeq" id="WP_114620720.1">
    <property type="nucleotide sequence ID" value="NZ_PPTP01000004.1"/>
</dbReference>
<keyword evidence="7 9" id="KW-0067">ATP-binding</keyword>
<comment type="similarity">
    <text evidence="1 9">Belongs to the GHMP kinase family. IspE subfamily.</text>
</comment>
<keyword evidence="4 9" id="KW-0808">Transferase</keyword>
<dbReference type="InterPro" id="IPR020568">
    <property type="entry name" value="Ribosomal_Su5_D2-typ_SF"/>
</dbReference>
<dbReference type="PANTHER" id="PTHR43527">
    <property type="entry name" value="4-DIPHOSPHOCYTIDYL-2-C-METHYL-D-ERYTHRITOL KINASE, CHLOROPLASTIC"/>
    <property type="match status" value="1"/>
</dbReference>
<evidence type="ECO:0000256" key="5">
    <source>
        <dbReference type="ARBA" id="ARBA00022741"/>
    </source>
</evidence>
<dbReference type="HAMAP" id="MF_00061">
    <property type="entry name" value="IspE"/>
    <property type="match status" value="1"/>
</dbReference>
<dbReference type="OrthoDB" id="3173073at2"/>
<evidence type="ECO:0000256" key="2">
    <source>
        <dbReference type="ARBA" id="ARBA00012052"/>
    </source>
</evidence>
<comment type="caution">
    <text evidence="12">The sequence shown here is derived from an EMBL/GenBank/DDBJ whole genome shotgun (WGS) entry which is preliminary data.</text>
</comment>
<dbReference type="InterPro" id="IPR004424">
    <property type="entry name" value="IspE"/>
</dbReference>
<evidence type="ECO:0000256" key="8">
    <source>
        <dbReference type="ARBA" id="ARBA00032554"/>
    </source>
</evidence>
<keyword evidence="5 9" id="KW-0547">Nucleotide-binding</keyword>
<dbReference type="InterPro" id="IPR006204">
    <property type="entry name" value="GHMP_kinase_N_dom"/>
</dbReference>
<evidence type="ECO:0000313" key="13">
    <source>
        <dbReference type="Proteomes" id="UP000253792"/>
    </source>
</evidence>
<feature type="binding site" evidence="9">
    <location>
        <begin position="124"/>
        <end position="134"/>
    </location>
    <ligand>
        <name>ATP</name>
        <dbReference type="ChEBI" id="CHEBI:30616"/>
    </ligand>
</feature>
<dbReference type="AlphaFoldDB" id="A0A369L903"/>
<dbReference type="InterPro" id="IPR014721">
    <property type="entry name" value="Ribsml_uS5_D2-typ_fold_subgr"/>
</dbReference>
<dbReference type="InterPro" id="IPR013750">
    <property type="entry name" value="GHMP_kinase_C_dom"/>
</dbReference>
<accession>A0A369L903</accession>
<dbReference type="Gene3D" id="3.30.70.890">
    <property type="entry name" value="GHMP kinase, C-terminal domain"/>
    <property type="match status" value="1"/>
</dbReference>
<name>A0A369L903_9ACTN</name>
<proteinExistence type="inferred from homology"/>
<evidence type="ECO:0000256" key="6">
    <source>
        <dbReference type="ARBA" id="ARBA00022777"/>
    </source>
</evidence>
<evidence type="ECO:0000313" key="12">
    <source>
        <dbReference type="EMBL" id="RDB55800.1"/>
    </source>
</evidence>
<feature type="domain" description="GHMP kinase N-terminal" evidence="10">
    <location>
        <begin position="92"/>
        <end position="174"/>
    </location>
</feature>
<dbReference type="EC" id="2.7.1.148" evidence="2 9"/>
<protein>
    <recommendedName>
        <fullName evidence="3 9">4-diphosphocytidyl-2-C-methyl-D-erythritol kinase</fullName>
        <shortName evidence="9">CMK</shortName>
        <ecNumber evidence="2 9">2.7.1.148</ecNumber>
    </recommendedName>
    <alternativeName>
        <fullName evidence="8 9">4-(cytidine-5'-diphospho)-2-C-methyl-D-erythritol kinase</fullName>
    </alternativeName>
</protein>
<comment type="pathway">
    <text evidence="9">Isoprenoid biosynthesis; isopentenyl diphosphate biosynthesis via DXP pathway; isopentenyl diphosphate from 1-deoxy-D-xylulose 5-phosphate: step 3/6.</text>
</comment>
<dbReference type="PANTHER" id="PTHR43527:SF2">
    <property type="entry name" value="4-DIPHOSPHOCYTIDYL-2-C-METHYL-D-ERYTHRITOL KINASE, CHLOROPLASTIC"/>
    <property type="match status" value="1"/>
</dbReference>
<dbReference type="SUPFAM" id="SSF54211">
    <property type="entry name" value="Ribosomal protein S5 domain 2-like"/>
    <property type="match status" value="1"/>
</dbReference>
<dbReference type="UniPathway" id="UPA00056">
    <property type="reaction ID" value="UER00094"/>
</dbReference>
<comment type="catalytic activity">
    <reaction evidence="9">
        <text>4-CDP-2-C-methyl-D-erythritol + ATP = 4-CDP-2-C-methyl-D-erythritol 2-phosphate + ADP + H(+)</text>
        <dbReference type="Rhea" id="RHEA:18437"/>
        <dbReference type="ChEBI" id="CHEBI:15378"/>
        <dbReference type="ChEBI" id="CHEBI:30616"/>
        <dbReference type="ChEBI" id="CHEBI:57823"/>
        <dbReference type="ChEBI" id="CHEBI:57919"/>
        <dbReference type="ChEBI" id="CHEBI:456216"/>
        <dbReference type="EC" id="2.7.1.148"/>
    </reaction>
</comment>
<evidence type="ECO:0000256" key="3">
    <source>
        <dbReference type="ARBA" id="ARBA00017473"/>
    </source>
</evidence>
<dbReference type="GO" id="GO:0050515">
    <property type="term" value="F:4-(cytidine 5'-diphospho)-2-C-methyl-D-erythritol kinase activity"/>
    <property type="evidence" value="ECO:0007669"/>
    <property type="project" value="UniProtKB-UniRule"/>
</dbReference>
<feature type="active site" evidence="9">
    <location>
        <position position="166"/>
    </location>
</feature>
<dbReference type="GO" id="GO:0016114">
    <property type="term" value="P:terpenoid biosynthetic process"/>
    <property type="evidence" value="ECO:0007669"/>
    <property type="project" value="UniProtKB-UniRule"/>
</dbReference>
<evidence type="ECO:0000256" key="4">
    <source>
        <dbReference type="ARBA" id="ARBA00022679"/>
    </source>
</evidence>
<feature type="active site" evidence="9">
    <location>
        <position position="29"/>
    </location>
</feature>
<sequence length="320" mass="34124">MLDIARVAQDVEAREFAGMGSLKLVAPAKVNLYLNVKGVRDDGYHEVSTTMHALMLHDVLRMKIIPGTGEAVKLTTRSFEGLAPLDVDPQDNIVVKAILKLAEAFGRTLGEEETMRVHLEKRIPVQAGLGGGSSDAAAALLGSAVLWGESVLDPRIKEVAAQLGADVVFFLQGGCALYDGIGENLVRTLKPMNDFLVLVKPEGGVSTAESYKKLDEDPQPITTKDAEAAESAEYAMSVPLLNNMAKASEQLNPGIRTVREWLQEQPGVCNAMMSGSGAAVFAVCDSFASAAKVATDAQAKGWWARTTTFGPFKATLTTNC</sequence>
<keyword evidence="9" id="KW-0414">Isoprene biosynthesis</keyword>
<gene>
    <name evidence="9 12" type="primary">ispE</name>
    <name evidence="12" type="ORF">C1880_05980</name>
</gene>
<keyword evidence="13" id="KW-1185">Reference proteome</keyword>
<dbReference type="InterPro" id="IPR036554">
    <property type="entry name" value="GHMP_kinase_C_sf"/>
</dbReference>
<dbReference type="GO" id="GO:0005524">
    <property type="term" value="F:ATP binding"/>
    <property type="evidence" value="ECO:0007669"/>
    <property type="project" value="UniProtKB-UniRule"/>
</dbReference>
<comment type="function">
    <text evidence="9">Catalyzes the phosphorylation of the position 2 hydroxy group of 4-diphosphocytidyl-2C-methyl-D-erythritol.</text>
</comment>
<evidence type="ECO:0000259" key="11">
    <source>
        <dbReference type="Pfam" id="PF08544"/>
    </source>
</evidence>
<evidence type="ECO:0000256" key="7">
    <source>
        <dbReference type="ARBA" id="ARBA00022840"/>
    </source>
</evidence>
<dbReference type="Pfam" id="PF08544">
    <property type="entry name" value="GHMP_kinases_C"/>
    <property type="match status" value="1"/>
</dbReference>
<evidence type="ECO:0000256" key="9">
    <source>
        <dbReference type="HAMAP-Rule" id="MF_00061"/>
    </source>
</evidence>
<reference evidence="12 13" key="1">
    <citation type="journal article" date="2018" name="Elife">
        <title>Discovery and characterization of a prevalent human gut bacterial enzyme sufficient for the inactivation of a family of plant toxins.</title>
        <authorList>
            <person name="Koppel N."/>
            <person name="Bisanz J.E."/>
            <person name="Pandelia M.E."/>
            <person name="Turnbaugh P.J."/>
            <person name="Balskus E.P."/>
        </authorList>
    </citation>
    <scope>NUCLEOTIDE SEQUENCE [LARGE SCALE GENOMIC DNA]</scope>
    <source>
        <strain evidence="13">anaerobia AP69FAA</strain>
    </source>
</reference>
<dbReference type="EMBL" id="PPTP01000004">
    <property type="protein sequence ID" value="RDB55800.1"/>
    <property type="molecule type" value="Genomic_DNA"/>
</dbReference>
<evidence type="ECO:0000259" key="10">
    <source>
        <dbReference type="Pfam" id="PF00288"/>
    </source>
</evidence>
<dbReference type="SUPFAM" id="SSF55060">
    <property type="entry name" value="GHMP Kinase, C-terminal domain"/>
    <property type="match status" value="1"/>
</dbReference>
<dbReference type="STRING" id="1034345.GCA_000236865_00753"/>
<feature type="domain" description="GHMP kinase C-terminal" evidence="11">
    <location>
        <begin position="240"/>
        <end position="299"/>
    </location>
</feature>
<organism evidence="12 13">
    <name type="scientific">Senegalimassilia anaerobia</name>
    <dbReference type="NCBI Taxonomy" id="1473216"/>
    <lineage>
        <taxon>Bacteria</taxon>
        <taxon>Bacillati</taxon>
        <taxon>Actinomycetota</taxon>
        <taxon>Coriobacteriia</taxon>
        <taxon>Coriobacteriales</taxon>
        <taxon>Coriobacteriaceae</taxon>
        <taxon>Senegalimassilia</taxon>
    </lineage>
</organism>
<dbReference type="Gene3D" id="3.30.230.10">
    <property type="match status" value="1"/>
</dbReference>
<keyword evidence="6 9" id="KW-0418">Kinase</keyword>